<protein>
    <submittedName>
        <fullName evidence="1">Uncharacterized protein</fullName>
    </submittedName>
</protein>
<dbReference type="Proteomes" id="UP000465266">
    <property type="component" value="Unassembled WGS sequence"/>
</dbReference>
<comment type="caution">
    <text evidence="1">The sequence shown here is derived from an EMBL/GenBank/DDBJ whole genome shotgun (WGS) entry which is preliminary data.</text>
</comment>
<accession>A0ABQ1B649</accession>
<organism evidence="1 2">
    <name type="scientific">Aspergillus udagawae</name>
    <dbReference type="NCBI Taxonomy" id="91492"/>
    <lineage>
        <taxon>Eukaryota</taxon>
        <taxon>Fungi</taxon>
        <taxon>Dikarya</taxon>
        <taxon>Ascomycota</taxon>
        <taxon>Pezizomycotina</taxon>
        <taxon>Eurotiomycetes</taxon>
        <taxon>Eurotiomycetidae</taxon>
        <taxon>Eurotiales</taxon>
        <taxon>Aspergillaceae</taxon>
        <taxon>Aspergillus</taxon>
        <taxon>Aspergillus subgen. Fumigati</taxon>
    </lineage>
</organism>
<proteinExistence type="predicted"/>
<name>A0ABQ1B649_9EURO</name>
<evidence type="ECO:0000313" key="2">
    <source>
        <dbReference type="Proteomes" id="UP000465266"/>
    </source>
</evidence>
<dbReference type="SUPFAM" id="SSF56059">
    <property type="entry name" value="Glutathione synthetase ATP-binding domain-like"/>
    <property type="match status" value="1"/>
</dbReference>
<evidence type="ECO:0000313" key="1">
    <source>
        <dbReference type="EMBL" id="GFF94047.1"/>
    </source>
</evidence>
<dbReference type="EMBL" id="BLKG01000096">
    <property type="protein sequence ID" value="GFF94047.1"/>
    <property type="molecule type" value="Genomic_DNA"/>
</dbReference>
<keyword evidence="2" id="KW-1185">Reference proteome</keyword>
<sequence length="488" mass="54750">MGSLVNTPNHQQVCWSVTDAIGRPVPAIDAKKGDRSSEAEAYRILIPLIHQPGYNPKDEILSPHPILTDKSFLLLMRYTHDALVKAVINIVDRWWSDTDANFPARMPLEAPVEAALQWIDEQSRNQVFPEFKDSLGNWRPDFLVTGNDSTMGPGFQICEINSRTPDNVVLCSAHKHRKMRQLMGPSSVLQPAGDFDDWEDSLLRLFRTHLPIHILRGRDNLERQEFVRMVELRTGICPRFVNVDDLELKHDESSATGYSLYCRDQGASEKIHQVVSTLFPDEFSLLSQDMLQKLATVVVNDLRISLLVNDERFLGIILQELNSCVTKHGILTPNEANALQQGIVPTLLPGSPELKQWIERNNQGEVTKDNYILKAARQSRGRGHLLGADLSPQEWASIMSDMQDPSIRPGVTSYVLQPFVRQVKFDIIGDEDKKVHGSLMVGCYYTTNGRFLGLGPWRSSTGKICNVYGSFGCVGLYSVTQANVEGEG</sequence>
<reference evidence="1 2" key="1">
    <citation type="submission" date="2020-01" db="EMBL/GenBank/DDBJ databases">
        <title>Draft genome sequence of Aspergillus udagawae IFM 53868.</title>
        <authorList>
            <person name="Takahashi H."/>
            <person name="Yaguchi T."/>
        </authorList>
    </citation>
    <scope>NUCLEOTIDE SEQUENCE [LARGE SCALE GENOMIC DNA]</scope>
    <source>
        <strain evidence="1 2">IFM 53868</strain>
    </source>
</reference>
<gene>
    <name evidence="1" type="ORF">IFM53868_07405</name>
</gene>